<dbReference type="PROSITE" id="PS50110">
    <property type="entry name" value="RESPONSE_REGULATORY"/>
    <property type="match status" value="1"/>
</dbReference>
<dbReference type="SUPFAM" id="SSF52172">
    <property type="entry name" value="CheY-like"/>
    <property type="match status" value="1"/>
</dbReference>
<organism evidence="10">
    <name type="scientific">uncultured Rubrobacteraceae bacterium</name>
    <dbReference type="NCBI Taxonomy" id="349277"/>
    <lineage>
        <taxon>Bacteria</taxon>
        <taxon>Bacillati</taxon>
        <taxon>Actinomycetota</taxon>
        <taxon>Rubrobacteria</taxon>
        <taxon>Rubrobacterales</taxon>
        <taxon>Rubrobacteraceae</taxon>
        <taxon>environmental samples</taxon>
    </lineage>
</organism>
<dbReference type="AlphaFoldDB" id="A0A6J4QZ58"/>
<evidence type="ECO:0000256" key="1">
    <source>
        <dbReference type="ARBA" id="ARBA00022553"/>
    </source>
</evidence>
<evidence type="ECO:0000313" key="10">
    <source>
        <dbReference type="EMBL" id="CAA9459373.1"/>
    </source>
</evidence>
<dbReference type="SMART" id="SM00448">
    <property type="entry name" value="REC"/>
    <property type="match status" value="1"/>
</dbReference>
<evidence type="ECO:0000256" key="2">
    <source>
        <dbReference type="ARBA" id="ARBA00023012"/>
    </source>
</evidence>
<proteinExistence type="predicted"/>
<dbReference type="GO" id="GO:0000976">
    <property type="term" value="F:transcription cis-regulatory region binding"/>
    <property type="evidence" value="ECO:0007669"/>
    <property type="project" value="TreeGrafter"/>
</dbReference>
<evidence type="ECO:0000256" key="3">
    <source>
        <dbReference type="ARBA" id="ARBA00023015"/>
    </source>
</evidence>
<dbReference type="SMART" id="SM00862">
    <property type="entry name" value="Trans_reg_C"/>
    <property type="match status" value="1"/>
</dbReference>
<evidence type="ECO:0000256" key="5">
    <source>
        <dbReference type="ARBA" id="ARBA00023163"/>
    </source>
</evidence>
<dbReference type="Gene3D" id="6.10.250.690">
    <property type="match status" value="1"/>
</dbReference>
<dbReference type="PANTHER" id="PTHR48111">
    <property type="entry name" value="REGULATOR OF RPOS"/>
    <property type="match status" value="1"/>
</dbReference>
<dbReference type="InterPro" id="IPR011006">
    <property type="entry name" value="CheY-like_superfamily"/>
</dbReference>
<dbReference type="InterPro" id="IPR039420">
    <property type="entry name" value="WalR-like"/>
</dbReference>
<dbReference type="GO" id="GO:0006355">
    <property type="term" value="P:regulation of DNA-templated transcription"/>
    <property type="evidence" value="ECO:0007669"/>
    <property type="project" value="InterPro"/>
</dbReference>
<keyword evidence="1 6" id="KW-0597">Phosphoprotein</keyword>
<keyword evidence="2" id="KW-0902">Two-component regulatory system</keyword>
<evidence type="ECO:0000259" key="8">
    <source>
        <dbReference type="PROSITE" id="PS50110"/>
    </source>
</evidence>
<dbReference type="PROSITE" id="PS51755">
    <property type="entry name" value="OMPR_PHOB"/>
    <property type="match status" value="1"/>
</dbReference>
<dbReference type="GO" id="GO:0032993">
    <property type="term" value="C:protein-DNA complex"/>
    <property type="evidence" value="ECO:0007669"/>
    <property type="project" value="TreeGrafter"/>
</dbReference>
<dbReference type="CDD" id="cd17574">
    <property type="entry name" value="REC_OmpR"/>
    <property type="match status" value="1"/>
</dbReference>
<dbReference type="Pfam" id="PF00486">
    <property type="entry name" value="Trans_reg_C"/>
    <property type="match status" value="1"/>
</dbReference>
<dbReference type="Gene3D" id="1.10.10.10">
    <property type="entry name" value="Winged helix-like DNA-binding domain superfamily/Winged helix DNA-binding domain"/>
    <property type="match status" value="1"/>
</dbReference>
<keyword evidence="4 7" id="KW-0238">DNA-binding</keyword>
<sequence>MPKVMIVEDDCGVRDVVGIALEYEGMDVEAVRSGEAALDLLGPSHPFDLLILDVMLPGIDGIELCRQVRARDNVPIIMLTARDDETSVVVGLEVGADDYVTKPFSTRQLASRVRANLRRRRLDAQTAGQKLAFPGLVVDVSRRQVWVRDRLVRLTPTEFDILMILATQPGRVLHRGQILRQLRDAEFTGGARTIDTHIGHLRKKVEEDPRNPRYIRTEPGIGYRFGEDLELAPQA</sequence>
<gene>
    <name evidence="10" type="ORF">AVDCRST_MAG25-630</name>
</gene>
<protein>
    <submittedName>
        <fullName evidence="10">Phosphate regulon transcriptional regulatory protein PhoB (SphR)</fullName>
    </submittedName>
</protein>
<accession>A0A6J4QZ58</accession>
<dbReference type="Pfam" id="PF00072">
    <property type="entry name" value="Response_reg"/>
    <property type="match status" value="1"/>
</dbReference>
<dbReference type="InterPro" id="IPR001789">
    <property type="entry name" value="Sig_transdc_resp-reg_receiver"/>
</dbReference>
<feature type="DNA-binding region" description="OmpR/PhoB-type" evidence="7">
    <location>
        <begin position="128"/>
        <end position="227"/>
    </location>
</feature>
<keyword evidence="5" id="KW-0804">Transcription</keyword>
<feature type="modified residue" description="4-aspartylphosphate" evidence="6">
    <location>
        <position position="53"/>
    </location>
</feature>
<dbReference type="InterPro" id="IPR001867">
    <property type="entry name" value="OmpR/PhoB-type_DNA-bd"/>
</dbReference>
<evidence type="ECO:0000256" key="6">
    <source>
        <dbReference type="PROSITE-ProRule" id="PRU00169"/>
    </source>
</evidence>
<dbReference type="EMBL" id="CADCVI010000042">
    <property type="protein sequence ID" value="CAA9459373.1"/>
    <property type="molecule type" value="Genomic_DNA"/>
</dbReference>
<name>A0A6J4QZ58_9ACTN</name>
<dbReference type="FunFam" id="3.40.50.2300:FF:000001">
    <property type="entry name" value="DNA-binding response regulator PhoB"/>
    <property type="match status" value="1"/>
</dbReference>
<feature type="domain" description="Response regulatory" evidence="8">
    <location>
        <begin position="3"/>
        <end position="117"/>
    </location>
</feature>
<dbReference type="PANTHER" id="PTHR48111:SF1">
    <property type="entry name" value="TWO-COMPONENT RESPONSE REGULATOR ORR33"/>
    <property type="match status" value="1"/>
</dbReference>
<dbReference type="GO" id="GO:0005829">
    <property type="term" value="C:cytosol"/>
    <property type="evidence" value="ECO:0007669"/>
    <property type="project" value="TreeGrafter"/>
</dbReference>
<evidence type="ECO:0000256" key="7">
    <source>
        <dbReference type="PROSITE-ProRule" id="PRU01091"/>
    </source>
</evidence>
<evidence type="ECO:0000259" key="9">
    <source>
        <dbReference type="PROSITE" id="PS51755"/>
    </source>
</evidence>
<dbReference type="InterPro" id="IPR036388">
    <property type="entry name" value="WH-like_DNA-bd_sf"/>
</dbReference>
<reference evidence="10" key="1">
    <citation type="submission" date="2020-02" db="EMBL/GenBank/DDBJ databases">
        <authorList>
            <person name="Meier V. D."/>
        </authorList>
    </citation>
    <scope>NUCLEOTIDE SEQUENCE</scope>
    <source>
        <strain evidence="10">AVDCRST_MAG25</strain>
    </source>
</reference>
<feature type="domain" description="OmpR/PhoB-type" evidence="9">
    <location>
        <begin position="128"/>
        <end position="227"/>
    </location>
</feature>
<evidence type="ECO:0000256" key="4">
    <source>
        <dbReference type="ARBA" id="ARBA00023125"/>
    </source>
</evidence>
<dbReference type="GO" id="GO:0000156">
    <property type="term" value="F:phosphorelay response regulator activity"/>
    <property type="evidence" value="ECO:0007669"/>
    <property type="project" value="TreeGrafter"/>
</dbReference>
<dbReference type="CDD" id="cd00383">
    <property type="entry name" value="trans_reg_C"/>
    <property type="match status" value="1"/>
</dbReference>
<dbReference type="Gene3D" id="3.40.50.2300">
    <property type="match status" value="1"/>
</dbReference>
<keyword evidence="3" id="KW-0805">Transcription regulation</keyword>